<dbReference type="RefSeq" id="WP_066182165.1">
    <property type="nucleotide sequence ID" value="NZ_LQZT01000042.1"/>
</dbReference>
<dbReference type="OrthoDB" id="8456482at2"/>
<keyword evidence="2" id="KW-1185">Reference proteome</keyword>
<accession>A0A1C1YSE5</accession>
<comment type="caution">
    <text evidence="1">The sequence shown here is derived from an EMBL/GenBank/DDBJ whole genome shotgun (WGS) entry which is preliminary data.</text>
</comment>
<dbReference type="Proteomes" id="UP000094795">
    <property type="component" value="Unassembled WGS sequence"/>
</dbReference>
<sequence>MNPSPYTADFLLDIAKSAPFPHAVPEVQWHSTLTFDARDGWQVSVFYDGDEFDYIAHFITPGGNVIDPWAWPDADQDEHAPFAYGDKERIIFWRP</sequence>
<evidence type="ECO:0000313" key="2">
    <source>
        <dbReference type="Proteomes" id="UP000094795"/>
    </source>
</evidence>
<dbReference type="EMBL" id="LQZT01000042">
    <property type="protein sequence ID" value="OCW56277.1"/>
    <property type="molecule type" value="Genomic_DNA"/>
</dbReference>
<name>A0A1C1YSE5_9HYPH</name>
<evidence type="ECO:0000313" key="1">
    <source>
        <dbReference type="EMBL" id="OCW56277.1"/>
    </source>
</evidence>
<organism evidence="1 2">
    <name type="scientific">Hoeflea olei</name>
    <dbReference type="NCBI Taxonomy" id="1480615"/>
    <lineage>
        <taxon>Bacteria</taxon>
        <taxon>Pseudomonadati</taxon>
        <taxon>Pseudomonadota</taxon>
        <taxon>Alphaproteobacteria</taxon>
        <taxon>Hyphomicrobiales</taxon>
        <taxon>Rhizobiaceae</taxon>
        <taxon>Hoeflea</taxon>
    </lineage>
</organism>
<proteinExistence type="predicted"/>
<dbReference type="AlphaFoldDB" id="A0A1C1YSE5"/>
<protein>
    <submittedName>
        <fullName evidence="1">Uncharacterized protein</fullName>
    </submittedName>
</protein>
<reference evidence="1 2" key="1">
    <citation type="submission" date="2015-12" db="EMBL/GenBank/DDBJ databases">
        <authorList>
            <person name="Shamseldin A."/>
            <person name="Moawad H."/>
            <person name="Abd El-Rahim W.M."/>
            <person name="Sadowsky M.J."/>
        </authorList>
    </citation>
    <scope>NUCLEOTIDE SEQUENCE [LARGE SCALE GENOMIC DNA]</scope>
    <source>
        <strain evidence="1 2">JC234</strain>
    </source>
</reference>
<gene>
    <name evidence="1" type="ORF">AWJ14_19475</name>
</gene>
<dbReference type="STRING" id="1480615.AWJ14_19475"/>